<evidence type="ECO:0000259" key="2">
    <source>
        <dbReference type="Pfam" id="PF13612"/>
    </source>
</evidence>
<dbReference type="OrthoDB" id="706456at2"/>
<feature type="domain" description="Transposase DDE" evidence="2">
    <location>
        <begin position="95"/>
        <end position="212"/>
    </location>
</feature>
<keyword evidence="4" id="KW-1185">Reference proteome</keyword>
<evidence type="ECO:0000313" key="3">
    <source>
        <dbReference type="EMBL" id="ANH80029.1"/>
    </source>
</evidence>
<evidence type="ECO:0000256" key="1">
    <source>
        <dbReference type="SAM" id="Phobius"/>
    </source>
</evidence>
<gene>
    <name evidence="3" type="ORF">A8C56_02675</name>
</gene>
<sequence length="221" mass="25777">MLLNELKIIKLYCELDDFVKAFDEKLSTKLLESHIRKPIHHSGYKCFQYYYEQCIEKGTLRSWFPSAPCYNRFVQLKPRMLLYFVFYLNLCRIGMLCGIYFGDSTTWCVCNNRRIHNHKVFAGKAARGKSSTGWFFGFKFFLVINAFGEIMNAFVTPGNVADNNEKTMIRLFSKLKGWAFADKGFINQKAFEQLLGTGLHLVSGIRRNMKINSSIWSRNYC</sequence>
<dbReference type="Proteomes" id="UP000077667">
    <property type="component" value="Chromosome"/>
</dbReference>
<reference evidence="3 4" key="1">
    <citation type="submission" date="2016-05" db="EMBL/GenBank/DDBJ databases">
        <title>Niabella ginsenosidivorans BS26 whole genome sequencing.</title>
        <authorList>
            <person name="Im W.T."/>
            <person name="Siddiqi M.Z."/>
        </authorList>
    </citation>
    <scope>NUCLEOTIDE SEQUENCE [LARGE SCALE GENOMIC DNA]</scope>
    <source>
        <strain evidence="3 4">BS26</strain>
    </source>
</reference>
<dbReference type="Pfam" id="PF13612">
    <property type="entry name" value="DDE_Tnp_1_3"/>
    <property type="match status" value="1"/>
</dbReference>
<dbReference type="KEGG" id="nia:A8C56_02675"/>
<organism evidence="3 4">
    <name type="scientific">Niabella ginsenosidivorans</name>
    <dbReference type="NCBI Taxonomy" id="1176587"/>
    <lineage>
        <taxon>Bacteria</taxon>
        <taxon>Pseudomonadati</taxon>
        <taxon>Bacteroidota</taxon>
        <taxon>Chitinophagia</taxon>
        <taxon>Chitinophagales</taxon>
        <taxon>Chitinophagaceae</taxon>
        <taxon>Niabella</taxon>
    </lineage>
</organism>
<evidence type="ECO:0000313" key="4">
    <source>
        <dbReference type="Proteomes" id="UP000077667"/>
    </source>
</evidence>
<dbReference type="EMBL" id="CP015772">
    <property type="protein sequence ID" value="ANH80029.1"/>
    <property type="molecule type" value="Genomic_DNA"/>
</dbReference>
<keyword evidence="1" id="KW-1133">Transmembrane helix</keyword>
<feature type="transmembrane region" description="Helical" evidence="1">
    <location>
        <begin position="81"/>
        <end position="102"/>
    </location>
</feature>
<accession>A0A1A9HZ06</accession>
<name>A0A1A9HZ06_9BACT</name>
<proteinExistence type="predicted"/>
<dbReference type="AlphaFoldDB" id="A0A1A9HZ06"/>
<protein>
    <recommendedName>
        <fullName evidence="2">Transposase DDE domain-containing protein</fullName>
    </recommendedName>
</protein>
<keyword evidence="1" id="KW-0812">Transmembrane</keyword>
<keyword evidence="1" id="KW-0472">Membrane</keyword>
<dbReference type="InterPro" id="IPR025668">
    <property type="entry name" value="Tnp_DDE_dom"/>
</dbReference>